<dbReference type="Gene3D" id="3.40.50.12780">
    <property type="entry name" value="N-terminal domain of ligase-like"/>
    <property type="match status" value="1"/>
</dbReference>
<dbReference type="Proteomes" id="UP000218209">
    <property type="component" value="Unassembled WGS sequence"/>
</dbReference>
<dbReference type="PANTHER" id="PTHR43201:SF5">
    <property type="entry name" value="MEDIUM-CHAIN ACYL-COA LIGASE ACSF2, MITOCHONDRIAL"/>
    <property type="match status" value="1"/>
</dbReference>
<dbReference type="Gene3D" id="3.30.300.30">
    <property type="match status" value="1"/>
</dbReference>
<dbReference type="SUPFAM" id="SSF56801">
    <property type="entry name" value="Acetyl-CoA synthetase-like"/>
    <property type="match status" value="2"/>
</dbReference>
<reference evidence="5 6" key="1">
    <citation type="submission" date="2017-03" db="EMBL/GenBank/DDBJ databases">
        <title>WGS assembly of Porphyra umbilicalis.</title>
        <authorList>
            <person name="Brawley S.H."/>
            <person name="Blouin N.A."/>
            <person name="Ficko-Blean E."/>
            <person name="Wheeler G.L."/>
            <person name="Lohr M."/>
            <person name="Goodson H.V."/>
            <person name="Jenkins J.W."/>
            <person name="Blaby-Haas C.E."/>
            <person name="Helliwell K.E."/>
            <person name="Chan C."/>
            <person name="Marriage T."/>
            <person name="Bhattacharya D."/>
            <person name="Klein A.S."/>
            <person name="Badis Y."/>
            <person name="Brodie J."/>
            <person name="Cao Y."/>
            <person name="Collen J."/>
            <person name="Dittami S.M."/>
            <person name="Gachon C.M."/>
            <person name="Green B.R."/>
            <person name="Karpowicz S."/>
            <person name="Kim J.W."/>
            <person name="Kudahl U."/>
            <person name="Lin S."/>
            <person name="Michel G."/>
            <person name="Mittag M."/>
            <person name="Olson B.J."/>
            <person name="Pangilinan J."/>
            <person name="Peng Y."/>
            <person name="Qiu H."/>
            <person name="Shu S."/>
            <person name="Singer J.T."/>
            <person name="Smith A.G."/>
            <person name="Sprecher B.N."/>
            <person name="Wagner V."/>
            <person name="Wang W."/>
            <person name="Wang Z.-Y."/>
            <person name="Yan J."/>
            <person name="Yarish C."/>
            <person name="Zoeuner-Riek S."/>
            <person name="Zhuang Y."/>
            <person name="Zou Y."/>
            <person name="Lindquist E.A."/>
            <person name="Grimwood J."/>
            <person name="Barry K."/>
            <person name="Rokhsar D.S."/>
            <person name="Schmutz J."/>
            <person name="Stiller J.W."/>
            <person name="Grossman A.R."/>
            <person name="Prochnik S.E."/>
        </authorList>
    </citation>
    <scope>NUCLEOTIDE SEQUENCE [LARGE SCALE GENOMIC DNA]</scope>
    <source>
        <strain evidence="5">4086291</strain>
    </source>
</reference>
<dbReference type="Pfam" id="PF00501">
    <property type="entry name" value="AMP-binding"/>
    <property type="match status" value="2"/>
</dbReference>
<dbReference type="PANTHER" id="PTHR43201">
    <property type="entry name" value="ACYL-COA SYNTHETASE"/>
    <property type="match status" value="1"/>
</dbReference>
<evidence type="ECO:0000259" key="3">
    <source>
        <dbReference type="Pfam" id="PF00501"/>
    </source>
</evidence>
<protein>
    <recommendedName>
        <fullName evidence="7">AMP-dependent synthetase/ligase domain-containing protein</fullName>
    </recommendedName>
</protein>
<proteinExistence type="inferred from homology"/>
<dbReference type="GO" id="GO:0031956">
    <property type="term" value="F:medium-chain fatty acid-CoA ligase activity"/>
    <property type="evidence" value="ECO:0007669"/>
    <property type="project" value="TreeGrafter"/>
</dbReference>
<dbReference type="Pfam" id="PF13193">
    <property type="entry name" value="AMP-binding_C"/>
    <property type="match status" value="1"/>
</dbReference>
<dbReference type="OrthoDB" id="12532at2759"/>
<evidence type="ECO:0000259" key="4">
    <source>
        <dbReference type="Pfam" id="PF13193"/>
    </source>
</evidence>
<accession>A0A1X6P058</accession>
<keyword evidence="6" id="KW-1185">Reference proteome</keyword>
<gene>
    <name evidence="5" type="ORF">BU14_0299s0012</name>
</gene>
<organism evidence="5 6">
    <name type="scientific">Porphyra umbilicalis</name>
    <name type="common">Purple laver</name>
    <name type="synonym">Red alga</name>
    <dbReference type="NCBI Taxonomy" id="2786"/>
    <lineage>
        <taxon>Eukaryota</taxon>
        <taxon>Rhodophyta</taxon>
        <taxon>Bangiophyceae</taxon>
        <taxon>Bangiales</taxon>
        <taxon>Bangiaceae</taxon>
        <taxon>Porphyra</taxon>
    </lineage>
</organism>
<dbReference type="InterPro" id="IPR025110">
    <property type="entry name" value="AMP-bd_C"/>
</dbReference>
<dbReference type="InterPro" id="IPR045851">
    <property type="entry name" value="AMP-bd_C_sf"/>
</dbReference>
<dbReference type="EMBL" id="KV918957">
    <property type="protein sequence ID" value="OSX74244.1"/>
    <property type="molecule type" value="Genomic_DNA"/>
</dbReference>
<feature type="domain" description="AMP-dependent synthetase/ligase" evidence="3">
    <location>
        <begin position="244"/>
        <end position="451"/>
    </location>
</feature>
<feature type="domain" description="AMP-dependent synthetase/ligase" evidence="3">
    <location>
        <begin position="59"/>
        <end position="143"/>
    </location>
</feature>
<comment type="similarity">
    <text evidence="1">Belongs to the ATP-dependent AMP-binding enzyme family.</text>
</comment>
<dbReference type="AlphaFoldDB" id="A0A1X6P058"/>
<evidence type="ECO:0000313" key="5">
    <source>
        <dbReference type="EMBL" id="OSX74244.1"/>
    </source>
</evidence>
<evidence type="ECO:0008006" key="7">
    <source>
        <dbReference type="Google" id="ProtNLM"/>
    </source>
</evidence>
<feature type="domain" description="AMP-binding enzyme C-terminal" evidence="4">
    <location>
        <begin position="640"/>
        <end position="706"/>
    </location>
</feature>
<dbReference type="InterPro" id="IPR042099">
    <property type="entry name" value="ANL_N_sf"/>
</dbReference>
<evidence type="ECO:0000256" key="1">
    <source>
        <dbReference type="ARBA" id="ARBA00006432"/>
    </source>
</evidence>
<dbReference type="GO" id="GO:0006631">
    <property type="term" value="P:fatty acid metabolic process"/>
    <property type="evidence" value="ECO:0007669"/>
    <property type="project" value="TreeGrafter"/>
</dbReference>
<sequence>MSINRYDLKEAVLLARGEREAELLRLTTLRELPKSLFFSKPATSALPAPHRGSWKGKPVVYSHGEVYKMVESVAATMRECGVRPATVCALVTPTGSVEAAVFFLALVWIGAIAAPVDAGLDIQGLAVALKACGATIVVSPIPDDGADGELDERDGGEALEIGARVASVAKNMGIISWHLYRTTNEGVKLEMHGTRAGASAAWKGGSADYKVDPEEVAVHLLASPPSMDTAADGDLGAAHVVDVVRLTHRNLVSSAQAFATSYQLKVEQTTLLSCALHDAHGLVVLLATLLSGGQLVLPPATAEPEEFFAADMFWPLVSSLSLDWLSASPANLRTVSAGGNFPDQSSIGFVRVATGLHTASAGTSCTDDALSIEDVAFLSKAVFHAPVLPAYGPAAAAGHAAANTTGTNGGRPGTLGKPPLSSVRLAVLDPVTRAYLPSGEVGDVAVTGPGASTSVLAGAGRNEEAVRKLFLHEALDDGEEAPTNDADALLLAPVASGKYSTPGTMVTASQSVRAADGGKKAWEVDAVSSGGVYHNLPPLSARTSAAAAAAAAAGAQTATVWFLTGDRGKVDKDGFLVVVGDAREMRAAEARKLAVVAAAEQRRKAEEEAALEEEPAAAAVLDVVDPNNVTKVVAVSLEDVEAAVESHPAVAVARAFGRPDPRFGSEVYCAVLVKVGGRLSEPWLLLHVQSLLPAAAVPRRFYVVDEETVVADRSVLAADTKLRPLSGVSGFVGATVVRPPSWVPKSRRVQASA</sequence>
<name>A0A1X6P058_PORUM</name>
<evidence type="ECO:0000313" key="6">
    <source>
        <dbReference type="Proteomes" id="UP000218209"/>
    </source>
</evidence>
<keyword evidence="2" id="KW-0436">Ligase</keyword>
<dbReference type="InterPro" id="IPR000873">
    <property type="entry name" value="AMP-dep_synth/lig_dom"/>
</dbReference>
<evidence type="ECO:0000256" key="2">
    <source>
        <dbReference type="ARBA" id="ARBA00022598"/>
    </source>
</evidence>